<protein>
    <recommendedName>
        <fullName evidence="3">HTH araC/xylS-type domain-containing protein</fullName>
    </recommendedName>
</protein>
<name>A0A2D0ND31_FLAN2</name>
<dbReference type="Gene3D" id="1.10.10.60">
    <property type="entry name" value="Homeodomain-like"/>
    <property type="match status" value="2"/>
</dbReference>
<comment type="caution">
    <text evidence="4">The sequence shown here is derived from an EMBL/GenBank/DDBJ whole genome shotgun (WGS) entry which is preliminary data.</text>
</comment>
<accession>A0A2D0ND31</accession>
<dbReference type="PANTHER" id="PTHR43130:SF3">
    <property type="entry name" value="HTH-TYPE TRANSCRIPTIONAL REGULATOR RV1931C"/>
    <property type="match status" value="1"/>
</dbReference>
<dbReference type="InterPro" id="IPR009057">
    <property type="entry name" value="Homeodomain-like_sf"/>
</dbReference>
<reference evidence="4 5" key="1">
    <citation type="submission" date="2017-10" db="EMBL/GenBank/DDBJ databases">
        <title>The draft genome sequence of Lewinella nigricans NBRC 102662.</title>
        <authorList>
            <person name="Wang K."/>
        </authorList>
    </citation>
    <scope>NUCLEOTIDE SEQUENCE [LARGE SCALE GENOMIC DNA]</scope>
    <source>
        <strain evidence="4 5">NBRC 102662</strain>
    </source>
</reference>
<dbReference type="InterPro" id="IPR002818">
    <property type="entry name" value="DJ-1/PfpI"/>
</dbReference>
<dbReference type="SUPFAM" id="SSF52317">
    <property type="entry name" value="Class I glutamine amidotransferase-like"/>
    <property type="match status" value="1"/>
</dbReference>
<feature type="domain" description="HTH araC/xylS-type" evidence="3">
    <location>
        <begin position="229"/>
        <end position="327"/>
    </location>
</feature>
<dbReference type="Proteomes" id="UP000223913">
    <property type="component" value="Unassembled WGS sequence"/>
</dbReference>
<sequence length="331" mass="38004">MKNIRPIMRKKRIAFLLFPKTQLMDFAGPAQVFYEAGQVGGRSYDLQYASVTEDIETEQQIRFSALREFTQLNLQQGDLICLPGIDFKSLQAGVADAAIRAVTPWIKRQRNNGVEIATICTGSLLLGKMGLLDGIQCATHWKCVEYFREQFPRARLRQDRLYCLDQGIFTSAGMTSGIDMALALIERWDNPLIAARVAQEMVINIRRPDTEEQKNIFLDFKNHFNPDVYQIQEILSSRLEVAFTIQDLGRQMNKSPRHLSRLFKVHTGKTIQQYRNEVRLQHGQRLLLHSEMTVNEVALACGFDNVRQFIRLWKKSKGVPPGQFRKMTALP</sequence>
<organism evidence="4 5">
    <name type="scientific">Flavilitoribacter nigricans (strain ATCC 23147 / DSM 23189 / NBRC 102662 / NCIMB 1420 / SS-2)</name>
    <name type="common">Lewinella nigricans</name>
    <dbReference type="NCBI Taxonomy" id="1122177"/>
    <lineage>
        <taxon>Bacteria</taxon>
        <taxon>Pseudomonadati</taxon>
        <taxon>Bacteroidota</taxon>
        <taxon>Saprospiria</taxon>
        <taxon>Saprospirales</taxon>
        <taxon>Lewinellaceae</taxon>
        <taxon>Flavilitoribacter</taxon>
    </lineage>
</organism>
<gene>
    <name evidence="4" type="ORF">CRP01_11955</name>
</gene>
<dbReference type="Pfam" id="PF12833">
    <property type="entry name" value="HTH_18"/>
    <property type="match status" value="1"/>
</dbReference>
<dbReference type="Gene3D" id="3.40.50.880">
    <property type="match status" value="1"/>
</dbReference>
<dbReference type="EMBL" id="PDUD01000018">
    <property type="protein sequence ID" value="PHN06280.1"/>
    <property type="molecule type" value="Genomic_DNA"/>
</dbReference>
<dbReference type="InterPro" id="IPR018060">
    <property type="entry name" value="HTH_AraC"/>
</dbReference>
<keyword evidence="2" id="KW-0804">Transcription</keyword>
<evidence type="ECO:0000259" key="3">
    <source>
        <dbReference type="PROSITE" id="PS01124"/>
    </source>
</evidence>
<dbReference type="InterPro" id="IPR052158">
    <property type="entry name" value="INH-QAR"/>
</dbReference>
<dbReference type="PROSITE" id="PS01124">
    <property type="entry name" value="HTH_ARAC_FAMILY_2"/>
    <property type="match status" value="1"/>
</dbReference>
<evidence type="ECO:0000256" key="1">
    <source>
        <dbReference type="ARBA" id="ARBA00023015"/>
    </source>
</evidence>
<keyword evidence="5" id="KW-1185">Reference proteome</keyword>
<keyword evidence="1" id="KW-0805">Transcription regulation</keyword>
<dbReference type="GO" id="GO:0043565">
    <property type="term" value="F:sequence-specific DNA binding"/>
    <property type="evidence" value="ECO:0007669"/>
    <property type="project" value="InterPro"/>
</dbReference>
<dbReference type="CDD" id="cd03137">
    <property type="entry name" value="GATase1_AraC_1"/>
    <property type="match status" value="1"/>
</dbReference>
<dbReference type="Pfam" id="PF01965">
    <property type="entry name" value="DJ-1_PfpI"/>
    <property type="match status" value="1"/>
</dbReference>
<evidence type="ECO:0000256" key="2">
    <source>
        <dbReference type="ARBA" id="ARBA00023163"/>
    </source>
</evidence>
<proteinExistence type="predicted"/>
<dbReference type="InterPro" id="IPR029062">
    <property type="entry name" value="Class_I_gatase-like"/>
</dbReference>
<evidence type="ECO:0000313" key="4">
    <source>
        <dbReference type="EMBL" id="PHN06280.1"/>
    </source>
</evidence>
<dbReference type="AlphaFoldDB" id="A0A2D0ND31"/>
<dbReference type="SMART" id="SM00342">
    <property type="entry name" value="HTH_ARAC"/>
    <property type="match status" value="1"/>
</dbReference>
<dbReference type="SUPFAM" id="SSF46689">
    <property type="entry name" value="Homeodomain-like"/>
    <property type="match status" value="2"/>
</dbReference>
<dbReference type="PANTHER" id="PTHR43130">
    <property type="entry name" value="ARAC-FAMILY TRANSCRIPTIONAL REGULATOR"/>
    <property type="match status" value="1"/>
</dbReference>
<evidence type="ECO:0000313" key="5">
    <source>
        <dbReference type="Proteomes" id="UP000223913"/>
    </source>
</evidence>
<dbReference type="GO" id="GO:0003700">
    <property type="term" value="F:DNA-binding transcription factor activity"/>
    <property type="evidence" value="ECO:0007669"/>
    <property type="project" value="InterPro"/>
</dbReference>